<comment type="caution">
    <text evidence="2">The sequence shown here is derived from an EMBL/GenBank/DDBJ whole genome shotgun (WGS) entry which is preliminary data.</text>
</comment>
<evidence type="ECO:0000313" key="3">
    <source>
        <dbReference type="Proteomes" id="UP000676336"/>
    </source>
</evidence>
<dbReference type="Proteomes" id="UP000676336">
    <property type="component" value="Unassembled WGS sequence"/>
</dbReference>
<dbReference type="EMBL" id="CAJOBH010267142">
    <property type="protein sequence ID" value="CAF5161895.1"/>
    <property type="molecule type" value="Genomic_DNA"/>
</dbReference>
<proteinExistence type="predicted"/>
<protein>
    <submittedName>
        <fullName evidence="2">Uncharacterized protein</fullName>
    </submittedName>
</protein>
<dbReference type="EMBL" id="CAJOBI010358822">
    <property type="protein sequence ID" value="CAF5225231.1"/>
    <property type="molecule type" value="Genomic_DNA"/>
</dbReference>
<evidence type="ECO:0000313" key="1">
    <source>
        <dbReference type="EMBL" id="CAF5161895.1"/>
    </source>
</evidence>
<accession>A0A8S3JZP4</accession>
<feature type="non-terminal residue" evidence="2">
    <location>
        <position position="1"/>
    </location>
</feature>
<feature type="non-terminal residue" evidence="2">
    <location>
        <position position="152"/>
    </location>
</feature>
<evidence type="ECO:0000313" key="2">
    <source>
        <dbReference type="EMBL" id="CAF5225231.1"/>
    </source>
</evidence>
<dbReference type="Proteomes" id="UP000681967">
    <property type="component" value="Unassembled WGS sequence"/>
</dbReference>
<reference evidence="2" key="1">
    <citation type="submission" date="2021-02" db="EMBL/GenBank/DDBJ databases">
        <authorList>
            <person name="Nowell W R."/>
        </authorList>
    </citation>
    <scope>NUCLEOTIDE SEQUENCE</scope>
</reference>
<dbReference type="AlphaFoldDB" id="A0A8S3JZP4"/>
<organism evidence="2 3">
    <name type="scientific">Rotaria magnacalcarata</name>
    <dbReference type="NCBI Taxonomy" id="392030"/>
    <lineage>
        <taxon>Eukaryota</taxon>
        <taxon>Metazoa</taxon>
        <taxon>Spiralia</taxon>
        <taxon>Gnathifera</taxon>
        <taxon>Rotifera</taxon>
        <taxon>Eurotatoria</taxon>
        <taxon>Bdelloidea</taxon>
        <taxon>Philodinida</taxon>
        <taxon>Philodinidae</taxon>
        <taxon>Rotaria</taxon>
    </lineage>
</organism>
<name>A0A8S3JZP4_9BILA</name>
<sequence length="152" mass="17614">LFRARVASGSNREESNRHGTSAQIEHIYYLSYKDEICSNNESIMIAFDVKYCHGQYQNLYLTSKKAEREKIEHDLVESILMTDYLGLNLTEYNALSVDYTIFLESEYVNLPRLRYYLKNLIHTGYELGIYGLFLAAEAFQKALDLITDSDAK</sequence>
<gene>
    <name evidence="1" type="ORF">BYL167_LOCUS74842</name>
    <name evidence="2" type="ORF">SMN809_LOCUS84194</name>
</gene>